<dbReference type="Proteomes" id="UP001054252">
    <property type="component" value="Unassembled WGS sequence"/>
</dbReference>
<feature type="compositionally biased region" description="Polar residues" evidence="1">
    <location>
        <begin position="17"/>
        <end position="29"/>
    </location>
</feature>
<evidence type="ECO:0000313" key="3">
    <source>
        <dbReference type="Proteomes" id="UP001054252"/>
    </source>
</evidence>
<name>A0AAV5MSJ4_9ROSI</name>
<keyword evidence="3" id="KW-1185">Reference proteome</keyword>
<reference evidence="2 3" key="1">
    <citation type="journal article" date="2021" name="Commun. Biol.">
        <title>The genome of Shorea leprosula (Dipterocarpaceae) highlights the ecological relevance of drought in aseasonal tropical rainforests.</title>
        <authorList>
            <person name="Ng K.K.S."/>
            <person name="Kobayashi M.J."/>
            <person name="Fawcett J.A."/>
            <person name="Hatakeyama M."/>
            <person name="Paape T."/>
            <person name="Ng C.H."/>
            <person name="Ang C.C."/>
            <person name="Tnah L.H."/>
            <person name="Lee C.T."/>
            <person name="Nishiyama T."/>
            <person name="Sese J."/>
            <person name="O'Brien M.J."/>
            <person name="Copetti D."/>
            <person name="Mohd Noor M.I."/>
            <person name="Ong R.C."/>
            <person name="Putra M."/>
            <person name="Sireger I.Z."/>
            <person name="Indrioko S."/>
            <person name="Kosugi Y."/>
            <person name="Izuno A."/>
            <person name="Isagi Y."/>
            <person name="Lee S.L."/>
            <person name="Shimizu K.K."/>
        </authorList>
    </citation>
    <scope>NUCLEOTIDE SEQUENCE [LARGE SCALE GENOMIC DNA]</scope>
    <source>
        <strain evidence="2">214</strain>
    </source>
</reference>
<protein>
    <submittedName>
        <fullName evidence="2">Uncharacterized protein</fullName>
    </submittedName>
</protein>
<organism evidence="2 3">
    <name type="scientific">Rubroshorea leprosula</name>
    <dbReference type="NCBI Taxonomy" id="152421"/>
    <lineage>
        <taxon>Eukaryota</taxon>
        <taxon>Viridiplantae</taxon>
        <taxon>Streptophyta</taxon>
        <taxon>Embryophyta</taxon>
        <taxon>Tracheophyta</taxon>
        <taxon>Spermatophyta</taxon>
        <taxon>Magnoliopsida</taxon>
        <taxon>eudicotyledons</taxon>
        <taxon>Gunneridae</taxon>
        <taxon>Pentapetalae</taxon>
        <taxon>rosids</taxon>
        <taxon>malvids</taxon>
        <taxon>Malvales</taxon>
        <taxon>Dipterocarpaceae</taxon>
        <taxon>Rubroshorea</taxon>
    </lineage>
</organism>
<sequence length="99" mass="10892">MQTALNSLKERAGGLASTHSFHSPRGSSVFSNNGRTVICIKRNGRRAALSHNRRKASKNGMSAYPIDRTTEATICKSLTPKLKNYRKGNLLSRYAPMLA</sequence>
<dbReference type="AlphaFoldDB" id="A0AAV5MSJ4"/>
<comment type="caution">
    <text evidence="2">The sequence shown here is derived from an EMBL/GenBank/DDBJ whole genome shotgun (WGS) entry which is preliminary data.</text>
</comment>
<dbReference type="EMBL" id="BPVZ01000527">
    <property type="protein sequence ID" value="GKV51686.1"/>
    <property type="molecule type" value="Genomic_DNA"/>
</dbReference>
<accession>A0AAV5MSJ4</accession>
<gene>
    <name evidence="2" type="ORF">SLEP1_g58317</name>
</gene>
<feature type="region of interest" description="Disordered" evidence="1">
    <location>
        <begin position="1"/>
        <end position="29"/>
    </location>
</feature>
<proteinExistence type="predicted"/>
<evidence type="ECO:0000313" key="2">
    <source>
        <dbReference type="EMBL" id="GKV51686.1"/>
    </source>
</evidence>
<evidence type="ECO:0000256" key="1">
    <source>
        <dbReference type="SAM" id="MobiDB-lite"/>
    </source>
</evidence>